<dbReference type="EMBL" id="MU971356">
    <property type="protein sequence ID" value="KAK9238402.1"/>
    <property type="molecule type" value="Genomic_DNA"/>
</dbReference>
<sequence>MARRDPHFSHVPAKELHARLPSGLYSEDSVSLSLRLRRVQQQPVLSPLRRTPESAPESSQNDLMCKMVYDHFSVVYTSGNPETCVLRPFLESLNTRFPLEMAADLELPFARAEVEAAIKTCNRRKVPGPDGLPVEVYLTFWPEVGHYFTAMLNEISTTGELARTRIKRE</sequence>
<comment type="caution">
    <text evidence="1">The sequence shown here is derived from an EMBL/GenBank/DDBJ whole genome shotgun (WGS) entry which is preliminary data.</text>
</comment>
<evidence type="ECO:0000313" key="2">
    <source>
        <dbReference type="Proteomes" id="UP001433508"/>
    </source>
</evidence>
<accession>A0ACC3T691</accession>
<proteinExistence type="predicted"/>
<gene>
    <name evidence="1" type="ORF">V1525DRAFT_440364</name>
</gene>
<protein>
    <submittedName>
        <fullName evidence="1">Uncharacterized protein</fullName>
    </submittedName>
</protein>
<name>A0ACC3T691_LIPKO</name>
<dbReference type="Proteomes" id="UP001433508">
    <property type="component" value="Unassembled WGS sequence"/>
</dbReference>
<evidence type="ECO:0000313" key="1">
    <source>
        <dbReference type="EMBL" id="KAK9238402.1"/>
    </source>
</evidence>
<organism evidence="1 2">
    <name type="scientific">Lipomyces kononenkoae</name>
    <name type="common">Yeast</name>
    <dbReference type="NCBI Taxonomy" id="34357"/>
    <lineage>
        <taxon>Eukaryota</taxon>
        <taxon>Fungi</taxon>
        <taxon>Dikarya</taxon>
        <taxon>Ascomycota</taxon>
        <taxon>Saccharomycotina</taxon>
        <taxon>Lipomycetes</taxon>
        <taxon>Lipomycetales</taxon>
        <taxon>Lipomycetaceae</taxon>
        <taxon>Lipomyces</taxon>
    </lineage>
</organism>
<keyword evidence="2" id="KW-1185">Reference proteome</keyword>
<reference evidence="2" key="1">
    <citation type="journal article" date="2024" name="Front. Bioeng. Biotechnol.">
        <title>Genome-scale model development and genomic sequencing of the oleaginous clade Lipomyces.</title>
        <authorList>
            <person name="Czajka J.J."/>
            <person name="Han Y."/>
            <person name="Kim J."/>
            <person name="Mondo S.J."/>
            <person name="Hofstad B.A."/>
            <person name="Robles A."/>
            <person name="Haridas S."/>
            <person name="Riley R."/>
            <person name="LaButti K."/>
            <person name="Pangilinan J."/>
            <person name="Andreopoulos W."/>
            <person name="Lipzen A."/>
            <person name="Yan J."/>
            <person name="Wang M."/>
            <person name="Ng V."/>
            <person name="Grigoriev I.V."/>
            <person name="Spatafora J.W."/>
            <person name="Magnuson J.K."/>
            <person name="Baker S.E."/>
            <person name="Pomraning K.R."/>
        </authorList>
    </citation>
    <scope>NUCLEOTIDE SEQUENCE [LARGE SCALE GENOMIC DNA]</scope>
    <source>
        <strain evidence="2">CBS 7786</strain>
    </source>
</reference>